<dbReference type="RefSeq" id="WP_222198903.1">
    <property type="nucleotide sequence ID" value="NZ_JAIMFO010000004.1"/>
</dbReference>
<keyword evidence="3" id="KW-1185">Reference proteome</keyword>
<comment type="caution">
    <text evidence="2">The sequence shown here is derived from an EMBL/GenBank/DDBJ whole genome shotgun (WGS) entry which is preliminary data.</text>
</comment>
<accession>A0ABS7MJA2</accession>
<dbReference type="SMART" id="SM00849">
    <property type="entry name" value="Lactamase_B"/>
    <property type="match status" value="1"/>
</dbReference>
<dbReference type="Proteomes" id="UP000700908">
    <property type="component" value="Unassembled WGS sequence"/>
</dbReference>
<dbReference type="PANTHER" id="PTHR42951">
    <property type="entry name" value="METALLO-BETA-LACTAMASE DOMAIN-CONTAINING"/>
    <property type="match status" value="1"/>
</dbReference>
<dbReference type="InterPro" id="IPR001279">
    <property type="entry name" value="Metallo-B-lactamas"/>
</dbReference>
<protein>
    <submittedName>
        <fullName evidence="2">MBL fold metallo-hydrolase</fullName>
    </submittedName>
</protein>
<dbReference type="InterPro" id="IPR036866">
    <property type="entry name" value="RibonucZ/Hydroxyglut_hydro"/>
</dbReference>
<reference evidence="2 3" key="1">
    <citation type="submission" date="2021-08" db="EMBL/GenBank/DDBJ databases">
        <title>Collinsella faecalis sp. nov. isolated from swine faeces.</title>
        <authorList>
            <person name="Oh B.S."/>
            <person name="Lee J.H."/>
        </authorList>
    </citation>
    <scope>NUCLEOTIDE SEQUENCE [LARGE SCALE GENOMIC DNA]</scope>
    <source>
        <strain evidence="2 3">AGMB00827</strain>
    </source>
</reference>
<gene>
    <name evidence="2" type="ORF">K6V98_02145</name>
</gene>
<organism evidence="2 3">
    <name type="scientific">Collinsella ureilytica</name>
    <dbReference type="NCBI Taxonomy" id="2869515"/>
    <lineage>
        <taxon>Bacteria</taxon>
        <taxon>Bacillati</taxon>
        <taxon>Actinomycetota</taxon>
        <taxon>Coriobacteriia</taxon>
        <taxon>Coriobacteriales</taxon>
        <taxon>Coriobacteriaceae</taxon>
        <taxon>Collinsella</taxon>
    </lineage>
</organism>
<evidence type="ECO:0000259" key="1">
    <source>
        <dbReference type="SMART" id="SM00849"/>
    </source>
</evidence>
<dbReference type="Pfam" id="PF00753">
    <property type="entry name" value="Lactamase_B"/>
    <property type="match status" value="1"/>
</dbReference>
<proteinExistence type="predicted"/>
<evidence type="ECO:0000313" key="3">
    <source>
        <dbReference type="Proteomes" id="UP000700908"/>
    </source>
</evidence>
<dbReference type="Gene3D" id="3.60.15.10">
    <property type="entry name" value="Ribonuclease Z/Hydroxyacylglutathione hydrolase-like"/>
    <property type="match status" value="1"/>
</dbReference>
<feature type="domain" description="Metallo-beta-lactamase" evidence="1">
    <location>
        <begin position="1"/>
        <end position="195"/>
    </location>
</feature>
<dbReference type="PANTHER" id="PTHR42951:SF22">
    <property type="entry name" value="METALLO BETA-LACTAMASE SUPERFAMILY LIPOPROTEIN"/>
    <property type="match status" value="1"/>
</dbReference>
<sequence length="266" mass="30388">MHCYLIIGKERALVFDIGYGYEDIRPLIRELTDKPLQLVVSHGDPDHSLGASWYDEVGIHPLDFGKMHANDADDLKKRAVSYRIGKRPDLTDEIDLAAFLNRHLNHVVPKFLRHGDRIELGGTDLEVVHVPGHSYGHIMLLDAARRRLFSGDAVTEHNVWYFLPADEQAPFSLAVSALRNLLKRAPEIREIYPAHDVFPLGVEAIAEQIECLEEDLPKTYQDDVPFHSFMGDGYQHRYKSVELIYSDERLAEWLGHDIDRSADLKT</sequence>
<dbReference type="InterPro" id="IPR050855">
    <property type="entry name" value="NDM-1-like"/>
</dbReference>
<evidence type="ECO:0000313" key="2">
    <source>
        <dbReference type="EMBL" id="MBY4797166.1"/>
    </source>
</evidence>
<name>A0ABS7MJA2_9ACTN</name>
<dbReference type="EMBL" id="JAIMFO010000004">
    <property type="protein sequence ID" value="MBY4797166.1"/>
    <property type="molecule type" value="Genomic_DNA"/>
</dbReference>
<dbReference type="SUPFAM" id="SSF56281">
    <property type="entry name" value="Metallo-hydrolase/oxidoreductase"/>
    <property type="match status" value="1"/>
</dbReference>